<comment type="pathway">
    <text evidence="2">Metabolic intermediate metabolism; pimeloyl-CoA biosynthesis; pimeloyl-CoA from pimelate: step 1/1.</text>
</comment>
<keyword evidence="5 11" id="KW-0436">Ligase</keyword>
<dbReference type="Pfam" id="PF03744">
    <property type="entry name" value="BioW"/>
    <property type="match status" value="1"/>
</dbReference>
<dbReference type="RefSeq" id="WP_194561805.1">
    <property type="nucleotide sequence ID" value="NZ_JADKPV010000001.1"/>
</dbReference>
<dbReference type="AlphaFoldDB" id="A0A8J7GK66"/>
<evidence type="ECO:0000256" key="8">
    <source>
        <dbReference type="ARBA" id="ARBA00022840"/>
    </source>
</evidence>
<proteinExistence type="predicted"/>
<comment type="cofactor">
    <cofactor evidence="1">
        <name>Mg(2+)</name>
        <dbReference type="ChEBI" id="CHEBI:18420"/>
    </cofactor>
</comment>
<comment type="caution">
    <text evidence="11">The sequence shown here is derived from an EMBL/GenBank/DDBJ whole genome shotgun (WGS) entry which is preliminary data.</text>
</comment>
<evidence type="ECO:0000256" key="4">
    <source>
        <dbReference type="ARBA" id="ARBA00012984"/>
    </source>
</evidence>
<comment type="catalytic activity">
    <reaction evidence="10">
        <text>heptanedioate + ATP + CoA = 6-carboxyhexanoyl-CoA + AMP + diphosphate</text>
        <dbReference type="Rhea" id="RHEA:14781"/>
        <dbReference type="ChEBI" id="CHEBI:30616"/>
        <dbReference type="ChEBI" id="CHEBI:33019"/>
        <dbReference type="ChEBI" id="CHEBI:36165"/>
        <dbReference type="ChEBI" id="CHEBI:57287"/>
        <dbReference type="ChEBI" id="CHEBI:57360"/>
        <dbReference type="ChEBI" id="CHEBI:456215"/>
        <dbReference type="EC" id="6.2.1.14"/>
    </reaction>
</comment>
<accession>A0A8J7GK66</accession>
<evidence type="ECO:0000256" key="1">
    <source>
        <dbReference type="ARBA" id="ARBA00001946"/>
    </source>
</evidence>
<dbReference type="UniPathway" id="UPA00999">
    <property type="reaction ID" value="UER00351"/>
</dbReference>
<dbReference type="Proteomes" id="UP000622653">
    <property type="component" value="Unassembled WGS sequence"/>
</dbReference>
<evidence type="ECO:0000256" key="10">
    <source>
        <dbReference type="ARBA" id="ARBA00049553"/>
    </source>
</evidence>
<dbReference type="GO" id="GO:0009102">
    <property type="term" value="P:biotin biosynthetic process"/>
    <property type="evidence" value="ECO:0007669"/>
    <property type="project" value="UniProtKB-KW"/>
</dbReference>
<organism evidence="11 12">
    <name type="scientific">Savagea serpentis</name>
    <dbReference type="NCBI Taxonomy" id="2785297"/>
    <lineage>
        <taxon>Bacteria</taxon>
        <taxon>Bacillati</taxon>
        <taxon>Bacillota</taxon>
        <taxon>Bacilli</taxon>
        <taxon>Bacillales</taxon>
        <taxon>Caryophanaceae</taxon>
        <taxon>Savagea</taxon>
    </lineage>
</organism>
<dbReference type="InterPro" id="IPR005499">
    <property type="entry name" value="BioW"/>
</dbReference>
<keyword evidence="12" id="KW-1185">Reference proteome</keyword>
<sequence>MEKLYNIRMRSSENQQHISGAERMVHYEGIHNCVASMIDRSFHHKRGEPDFISIKIEKIKEEVKVISPISTIENIENYSVNSALCAMMKILKPLNLQASFIQSLYEIITTGTSISGALLIDIDSQERLDAKENGVRVSRLDWQEKTKEDFIRWNPDCNSERKLEAIALASKVQHSGVIAELCCSDDPHYTTGYVTLKNTYTSIPHMKEENSASGGRIFLVDSEQTNVEEIIQFLEQTPVIVGGKIG</sequence>
<evidence type="ECO:0000256" key="5">
    <source>
        <dbReference type="ARBA" id="ARBA00022598"/>
    </source>
</evidence>
<keyword evidence="9" id="KW-0460">Magnesium</keyword>
<dbReference type="EMBL" id="JADKPV010000001">
    <property type="protein sequence ID" value="MBF4500363.1"/>
    <property type="molecule type" value="Genomic_DNA"/>
</dbReference>
<dbReference type="GO" id="GO:0005524">
    <property type="term" value="F:ATP binding"/>
    <property type="evidence" value="ECO:0007669"/>
    <property type="project" value="UniProtKB-KW"/>
</dbReference>
<evidence type="ECO:0000256" key="2">
    <source>
        <dbReference type="ARBA" id="ARBA00005075"/>
    </source>
</evidence>
<protein>
    <recommendedName>
        <fullName evidence="4">6-carboxyhexanoate--CoA ligase</fullName>
        <ecNumber evidence="4">6.2.1.14</ecNumber>
    </recommendedName>
</protein>
<dbReference type="EC" id="6.2.1.14" evidence="4"/>
<evidence type="ECO:0000313" key="11">
    <source>
        <dbReference type="EMBL" id="MBF4500363.1"/>
    </source>
</evidence>
<gene>
    <name evidence="11" type="ORF">IRY55_03215</name>
</gene>
<evidence type="ECO:0000256" key="3">
    <source>
        <dbReference type="ARBA" id="ARBA00011738"/>
    </source>
</evidence>
<name>A0A8J7GK66_9BACL</name>
<dbReference type="GO" id="GO:0042410">
    <property type="term" value="F:6-carboxyhexanoate-CoA ligase activity"/>
    <property type="evidence" value="ECO:0007669"/>
    <property type="project" value="UniProtKB-EC"/>
</dbReference>
<evidence type="ECO:0000256" key="6">
    <source>
        <dbReference type="ARBA" id="ARBA00022741"/>
    </source>
</evidence>
<evidence type="ECO:0000256" key="7">
    <source>
        <dbReference type="ARBA" id="ARBA00022756"/>
    </source>
</evidence>
<comment type="subunit">
    <text evidence="3">Homodimer.</text>
</comment>
<evidence type="ECO:0000313" key="12">
    <source>
        <dbReference type="Proteomes" id="UP000622653"/>
    </source>
</evidence>
<reference evidence="11" key="1">
    <citation type="submission" date="2020-11" db="EMBL/GenBank/DDBJ databases">
        <title>Multidrug resistant novel bacterium Savagea serpentis sp. nov., isolated from the scats of a vine snake (Ahaetulla nasuta).</title>
        <authorList>
            <person name="Venkata Ramana V."/>
            <person name="Vikas Patil S."/>
            <person name="Yogita Lugani V."/>
        </authorList>
    </citation>
    <scope>NUCLEOTIDE SEQUENCE</scope>
    <source>
        <strain evidence="11">SN6</strain>
    </source>
</reference>
<evidence type="ECO:0000256" key="9">
    <source>
        <dbReference type="ARBA" id="ARBA00022842"/>
    </source>
</evidence>
<keyword evidence="8" id="KW-0067">ATP-binding</keyword>
<keyword evidence="7" id="KW-0093">Biotin biosynthesis</keyword>
<keyword evidence="6" id="KW-0547">Nucleotide-binding</keyword>
<dbReference type="NCBIfam" id="NF002360">
    <property type="entry name" value="PRK01322.1"/>
    <property type="match status" value="1"/>
</dbReference>